<dbReference type="NCBIfam" id="NF033745">
    <property type="entry name" value="class_C_sortase"/>
    <property type="match status" value="1"/>
</dbReference>
<accession>A0A852WPV1</accession>
<dbReference type="SUPFAM" id="SSF63817">
    <property type="entry name" value="Sortase"/>
    <property type="match status" value="1"/>
</dbReference>
<dbReference type="CDD" id="cd05827">
    <property type="entry name" value="Sortase_C"/>
    <property type="match status" value="1"/>
</dbReference>
<feature type="active site" description="Acyl-thioester intermediate" evidence="2">
    <location>
        <position position="98"/>
    </location>
</feature>
<evidence type="ECO:0000256" key="2">
    <source>
        <dbReference type="PIRSR" id="PIRSR605754-1"/>
    </source>
</evidence>
<name>A0A852WPV1_9MICO</name>
<feature type="transmembrane region" description="Helical" evidence="3">
    <location>
        <begin position="135"/>
        <end position="155"/>
    </location>
</feature>
<keyword evidence="3" id="KW-1133">Transmembrane helix</keyword>
<keyword evidence="3" id="KW-0812">Transmembrane</keyword>
<keyword evidence="3" id="KW-0472">Membrane</keyword>
<dbReference type="EMBL" id="JACCAB010000001">
    <property type="protein sequence ID" value="NYG07272.1"/>
    <property type="molecule type" value="Genomic_DNA"/>
</dbReference>
<evidence type="ECO:0000256" key="3">
    <source>
        <dbReference type="SAM" id="Phobius"/>
    </source>
</evidence>
<keyword evidence="1" id="KW-0378">Hydrolase</keyword>
<dbReference type="RefSeq" id="WP_420372040.1">
    <property type="nucleotide sequence ID" value="NZ_JACCAB010000001.1"/>
</dbReference>
<dbReference type="Proteomes" id="UP000573599">
    <property type="component" value="Unassembled WGS sequence"/>
</dbReference>
<comment type="caution">
    <text evidence="4">The sequence shown here is derived from an EMBL/GenBank/DDBJ whole genome shotgun (WGS) entry which is preliminary data.</text>
</comment>
<gene>
    <name evidence="4" type="ORF">BJ986_001759</name>
</gene>
<dbReference type="InterPro" id="IPR023365">
    <property type="entry name" value="Sortase_dom-sf"/>
</dbReference>
<dbReference type="InterPro" id="IPR005754">
    <property type="entry name" value="Sortase"/>
</dbReference>
<reference evidence="4 5" key="1">
    <citation type="submission" date="2020-07" db="EMBL/GenBank/DDBJ databases">
        <title>Sequencing the genomes of 1000 actinobacteria strains.</title>
        <authorList>
            <person name="Klenk H.-P."/>
        </authorList>
    </citation>
    <scope>NUCLEOTIDE SEQUENCE [LARGE SCALE GENOMIC DNA]</scope>
    <source>
        <strain evidence="4 5">DSM 23987</strain>
    </source>
</reference>
<dbReference type="InterPro" id="IPR042002">
    <property type="entry name" value="Sortase_C"/>
</dbReference>
<proteinExistence type="predicted"/>
<evidence type="ECO:0000313" key="4">
    <source>
        <dbReference type="EMBL" id="NYG07272.1"/>
    </source>
</evidence>
<dbReference type="GO" id="GO:0016787">
    <property type="term" value="F:hydrolase activity"/>
    <property type="evidence" value="ECO:0007669"/>
    <property type="project" value="UniProtKB-KW"/>
</dbReference>
<dbReference type="Pfam" id="PF04203">
    <property type="entry name" value="Sortase"/>
    <property type="match status" value="1"/>
</dbReference>
<dbReference type="Gene3D" id="2.40.260.10">
    <property type="entry name" value="Sortase"/>
    <property type="match status" value="1"/>
</dbReference>
<organism evidence="4 5">
    <name type="scientific">Pedococcus badiiscoriae</name>
    <dbReference type="NCBI Taxonomy" id="642776"/>
    <lineage>
        <taxon>Bacteria</taxon>
        <taxon>Bacillati</taxon>
        <taxon>Actinomycetota</taxon>
        <taxon>Actinomycetes</taxon>
        <taxon>Micrococcales</taxon>
        <taxon>Intrasporangiaceae</taxon>
        <taxon>Pedococcus</taxon>
    </lineage>
</organism>
<protein>
    <submittedName>
        <fullName evidence="4">LPXTG-site transpeptidase (Sortase) family protein</fullName>
    </submittedName>
</protein>
<feature type="active site" description="Proton donor/acceptor" evidence="2">
    <location>
        <position position="36"/>
    </location>
</feature>
<evidence type="ECO:0000256" key="1">
    <source>
        <dbReference type="ARBA" id="ARBA00022801"/>
    </source>
</evidence>
<keyword evidence="5" id="KW-1185">Reference proteome</keyword>
<dbReference type="AlphaFoldDB" id="A0A852WPV1"/>
<dbReference type="NCBIfam" id="TIGR01076">
    <property type="entry name" value="sortase_fam"/>
    <property type="match status" value="1"/>
</dbReference>
<sequence>MYHGTSDAILLKGAGHLEGTSLPVGGEGTLSVITGHRGLAEATMFTNLDRIHPGDTFVITTFGRVLSYRVFDTRVVEPSDTASLHPKAGRDLVTLITCTPLGINSHRILVTGERVMPTPTSAVEAANTGPALVPFPWWLVWYLVGLTLIGVYVWWGGLVRRGPHPAGLRP</sequence>
<evidence type="ECO:0000313" key="5">
    <source>
        <dbReference type="Proteomes" id="UP000573599"/>
    </source>
</evidence>